<name>A0AAD9QW45_ACRCE</name>
<dbReference type="Pfam" id="PF13879">
    <property type="entry name" value="Hmw_CFAP97"/>
    <property type="match status" value="1"/>
</dbReference>
<evidence type="ECO:0000256" key="1">
    <source>
        <dbReference type="ARBA" id="ARBA00008315"/>
    </source>
</evidence>
<sequence length="65" mass="7652">MNLLRNLQAEEERQAVIDKQNTRLLQRIIDVMTSKKKTLPPTDVKEANRKVNELNEIREGLTRNH</sequence>
<evidence type="ECO:0000313" key="2">
    <source>
        <dbReference type="EMBL" id="KAK2568627.1"/>
    </source>
</evidence>
<dbReference type="AlphaFoldDB" id="A0AAD9QW45"/>
<gene>
    <name evidence="2" type="ORF">P5673_006570</name>
</gene>
<dbReference type="Proteomes" id="UP001249851">
    <property type="component" value="Unassembled WGS sequence"/>
</dbReference>
<keyword evidence="3" id="KW-1185">Reference proteome</keyword>
<dbReference type="EMBL" id="JARQWQ010000011">
    <property type="protein sequence ID" value="KAK2568627.1"/>
    <property type="molecule type" value="Genomic_DNA"/>
</dbReference>
<accession>A0AAD9QW45</accession>
<comment type="similarity">
    <text evidence="1">Belongs to the CFAP97 family.</text>
</comment>
<proteinExistence type="inferred from homology"/>
<protein>
    <submittedName>
        <fullName evidence="2">Uncharacterized protein</fullName>
    </submittedName>
</protein>
<dbReference type="InterPro" id="IPR029488">
    <property type="entry name" value="Hmw/CFAP97"/>
</dbReference>
<organism evidence="2 3">
    <name type="scientific">Acropora cervicornis</name>
    <name type="common">Staghorn coral</name>
    <dbReference type="NCBI Taxonomy" id="6130"/>
    <lineage>
        <taxon>Eukaryota</taxon>
        <taxon>Metazoa</taxon>
        <taxon>Cnidaria</taxon>
        <taxon>Anthozoa</taxon>
        <taxon>Hexacorallia</taxon>
        <taxon>Scleractinia</taxon>
        <taxon>Astrocoeniina</taxon>
        <taxon>Acroporidae</taxon>
        <taxon>Acropora</taxon>
    </lineage>
</organism>
<evidence type="ECO:0000313" key="3">
    <source>
        <dbReference type="Proteomes" id="UP001249851"/>
    </source>
</evidence>
<reference evidence="2" key="1">
    <citation type="journal article" date="2023" name="G3 (Bethesda)">
        <title>Whole genome assembly and annotation of the endangered Caribbean coral Acropora cervicornis.</title>
        <authorList>
            <person name="Selwyn J.D."/>
            <person name="Vollmer S.V."/>
        </authorList>
    </citation>
    <scope>NUCLEOTIDE SEQUENCE</scope>
    <source>
        <strain evidence="2">K2</strain>
    </source>
</reference>
<reference evidence="2" key="2">
    <citation type="journal article" date="2023" name="Science">
        <title>Genomic signatures of disease resistance in endangered staghorn corals.</title>
        <authorList>
            <person name="Vollmer S.V."/>
            <person name="Selwyn J.D."/>
            <person name="Despard B.A."/>
            <person name="Roesel C.L."/>
        </authorList>
    </citation>
    <scope>NUCLEOTIDE SEQUENCE</scope>
    <source>
        <strain evidence="2">K2</strain>
    </source>
</reference>
<comment type="caution">
    <text evidence="2">The sequence shown here is derived from an EMBL/GenBank/DDBJ whole genome shotgun (WGS) entry which is preliminary data.</text>
</comment>